<dbReference type="EMBL" id="JACICB010000004">
    <property type="protein sequence ID" value="MBB3705027.1"/>
    <property type="molecule type" value="Genomic_DNA"/>
</dbReference>
<evidence type="ECO:0000313" key="4">
    <source>
        <dbReference type="Proteomes" id="UP000577697"/>
    </source>
</evidence>
<dbReference type="AlphaFoldDB" id="A0AAC8YVH4"/>
<sequence>MNGIYPMWVAAHGKQAGEAKVVELAGWPYPRHLAGRLFPVVVHGDVEGAKNVRRLLVDWLAFMRLAPASARAQLDRHIGYWQPCATSHLA</sequence>
<accession>A0AAC8YVH4</accession>
<gene>
    <name evidence="1" type="ORF">AA2016_6317</name>
    <name evidence="2" type="ORF">FHS67_001337</name>
</gene>
<reference evidence="1 3" key="1">
    <citation type="submission" date="2016-03" db="EMBL/GenBank/DDBJ databases">
        <title>Complete genome of Aminobacter aminovorans KCTC 2477.</title>
        <authorList>
            <person name="Kim K.M."/>
        </authorList>
    </citation>
    <scope>NUCLEOTIDE SEQUENCE [LARGE SCALE GENOMIC DNA]</scope>
    <source>
        <strain evidence="1 3">KCTC 2477</strain>
        <plasmid evidence="1 3">pAA02</plasmid>
    </source>
</reference>
<dbReference type="EMBL" id="CP015007">
    <property type="protein sequence ID" value="AMS45213.1"/>
    <property type="molecule type" value="Genomic_DNA"/>
</dbReference>
<reference evidence="2 4" key="2">
    <citation type="submission" date="2020-08" db="EMBL/GenBank/DDBJ databases">
        <title>Genomic Encyclopedia of Type Strains, Phase IV (KMG-IV): sequencing the most valuable type-strain genomes for metagenomic binning, comparative biology and taxonomic classification.</title>
        <authorList>
            <person name="Goeker M."/>
        </authorList>
    </citation>
    <scope>NUCLEOTIDE SEQUENCE [LARGE SCALE GENOMIC DNA]</scope>
    <source>
        <strain evidence="2 4">DSM 10368</strain>
    </source>
</reference>
<name>A0AAC8YVH4_AMIAI</name>
<evidence type="ECO:0000313" key="3">
    <source>
        <dbReference type="Proteomes" id="UP000075755"/>
    </source>
</evidence>
<keyword evidence="1" id="KW-0614">Plasmid</keyword>
<protein>
    <submittedName>
        <fullName evidence="1">Uncharacterized protein</fullName>
    </submittedName>
</protein>
<dbReference type="Proteomes" id="UP000577697">
    <property type="component" value="Unassembled WGS sequence"/>
</dbReference>
<proteinExistence type="predicted"/>
<geneLocation type="plasmid" evidence="1 3">
    <name>pAA02</name>
</geneLocation>
<dbReference type="KEGG" id="aak:AA2016_6317"/>
<keyword evidence="4" id="KW-1185">Reference proteome</keyword>
<evidence type="ECO:0000313" key="1">
    <source>
        <dbReference type="EMBL" id="AMS45213.1"/>
    </source>
</evidence>
<evidence type="ECO:0000313" key="2">
    <source>
        <dbReference type="EMBL" id="MBB3705027.1"/>
    </source>
</evidence>
<dbReference type="Proteomes" id="UP000075755">
    <property type="component" value="Plasmid pAA02"/>
</dbReference>
<organism evidence="1 3">
    <name type="scientific">Aminobacter aminovorans</name>
    <name type="common">Chelatobacter heintzii</name>
    <dbReference type="NCBI Taxonomy" id="83263"/>
    <lineage>
        <taxon>Bacteria</taxon>
        <taxon>Pseudomonadati</taxon>
        <taxon>Pseudomonadota</taxon>
        <taxon>Alphaproteobacteria</taxon>
        <taxon>Hyphomicrobiales</taxon>
        <taxon>Phyllobacteriaceae</taxon>
        <taxon>Aminobacter</taxon>
    </lineage>
</organism>